<dbReference type="PANTHER" id="PTHR28243">
    <property type="entry name" value="AGL049CP"/>
    <property type="match status" value="1"/>
</dbReference>
<evidence type="ECO:0000259" key="1">
    <source>
        <dbReference type="Pfam" id="PF12766"/>
    </source>
</evidence>
<organism evidence="2 3">
    <name type="scientific">Apatococcus fuscideae</name>
    <dbReference type="NCBI Taxonomy" id="2026836"/>
    <lineage>
        <taxon>Eukaryota</taxon>
        <taxon>Viridiplantae</taxon>
        <taxon>Chlorophyta</taxon>
        <taxon>core chlorophytes</taxon>
        <taxon>Trebouxiophyceae</taxon>
        <taxon>Chlorellales</taxon>
        <taxon>Chlorellaceae</taxon>
        <taxon>Apatococcus</taxon>
    </lineage>
</organism>
<dbReference type="Proteomes" id="UP001485043">
    <property type="component" value="Unassembled WGS sequence"/>
</dbReference>
<dbReference type="PANTHER" id="PTHR28243:SF1">
    <property type="entry name" value="PYRIDOXAMINE 5'-PHOSPHATE OXIDASE ALR4036 FAMILY FMN-BINDING DOMAIN-CONTAINING PROTEIN"/>
    <property type="match status" value="1"/>
</dbReference>
<dbReference type="GO" id="GO:0010181">
    <property type="term" value="F:FMN binding"/>
    <property type="evidence" value="ECO:0007669"/>
    <property type="project" value="InterPro"/>
</dbReference>
<accession>A0AAW1SHV1</accession>
<dbReference type="Gene3D" id="2.30.110.10">
    <property type="entry name" value="Electron Transport, Fmn-binding Protein, Chain A"/>
    <property type="match status" value="1"/>
</dbReference>
<proteinExistence type="predicted"/>
<dbReference type="SUPFAM" id="SSF50475">
    <property type="entry name" value="FMN-binding split barrel"/>
    <property type="match status" value="1"/>
</dbReference>
<dbReference type="Pfam" id="PF12766">
    <property type="entry name" value="Pyridox_oxase_2"/>
    <property type="match status" value="1"/>
</dbReference>
<dbReference type="EMBL" id="JALJOV010001642">
    <property type="protein sequence ID" value="KAK9845147.1"/>
    <property type="molecule type" value="Genomic_DNA"/>
</dbReference>
<gene>
    <name evidence="2" type="ORF">WJX84_011073</name>
</gene>
<name>A0AAW1SHV1_9CHLO</name>
<reference evidence="2 3" key="1">
    <citation type="journal article" date="2024" name="Nat. Commun.">
        <title>Phylogenomics reveals the evolutionary origins of lichenization in chlorophyte algae.</title>
        <authorList>
            <person name="Puginier C."/>
            <person name="Libourel C."/>
            <person name="Otte J."/>
            <person name="Skaloud P."/>
            <person name="Haon M."/>
            <person name="Grisel S."/>
            <person name="Petersen M."/>
            <person name="Berrin J.G."/>
            <person name="Delaux P.M."/>
            <person name="Dal Grande F."/>
            <person name="Keller J."/>
        </authorList>
    </citation>
    <scope>NUCLEOTIDE SEQUENCE [LARGE SCALE GENOMIC DNA]</scope>
    <source>
        <strain evidence="2 3">SAG 2523</strain>
    </source>
</reference>
<dbReference type="InterPro" id="IPR024624">
    <property type="entry name" value="Pyridox_Oxase_Alr4036_FMN-bd"/>
</dbReference>
<comment type="caution">
    <text evidence="2">The sequence shown here is derived from an EMBL/GenBank/DDBJ whole genome shotgun (WGS) entry which is preliminary data.</text>
</comment>
<evidence type="ECO:0000313" key="2">
    <source>
        <dbReference type="EMBL" id="KAK9845147.1"/>
    </source>
</evidence>
<feature type="domain" description="Pyridoxamine 5'-phosphate oxidase Alr4036 family FMN-binding" evidence="1">
    <location>
        <begin position="4"/>
        <end position="96"/>
    </location>
</feature>
<dbReference type="InterPro" id="IPR012349">
    <property type="entry name" value="Split_barrel_FMN-bd"/>
</dbReference>
<sequence>MSAPAWRQALNKSLDSNKHLKYSQFFQLATVRPDGRPSNRTVAFRGFLEKSDRLTFTTDTRTQKNKDVDHMHWAEICWYFPDSREQYRLLGQLTLIGEGSTDKELSQERLKAWKECSETNRKWFSGPDPGKPKADT</sequence>
<feature type="non-terminal residue" evidence="2">
    <location>
        <position position="136"/>
    </location>
</feature>
<protein>
    <recommendedName>
        <fullName evidence="1">Pyridoxamine 5'-phosphate oxidase Alr4036 family FMN-binding domain-containing protein</fullName>
    </recommendedName>
</protein>
<evidence type="ECO:0000313" key="3">
    <source>
        <dbReference type="Proteomes" id="UP001485043"/>
    </source>
</evidence>
<dbReference type="AlphaFoldDB" id="A0AAW1SHV1"/>
<keyword evidence="3" id="KW-1185">Reference proteome</keyword>